<dbReference type="RefSeq" id="WP_136407685.1">
    <property type="nucleotide sequence ID" value="NZ_SSWX01000027.1"/>
</dbReference>
<sequence length="174" mass="18996">MAIRNIIKMGDPRLLAACAPVQNVRSQEIQQLIRDMWETMAAAGGIGLAAPQVAVNLQIMVFGSAQSSGSDRPQVPPTVLINPKLAPVGTQIESDWEGCLSIPGLRGKVPRWHAVHFSGLNALGEPIAHTVEGFHARVVQHEYDHLQGVLYPMQMKDLSQFGFNEELLAQQQQA</sequence>
<comment type="cofactor">
    <cofactor evidence="6">
        <name>Fe(2+)</name>
        <dbReference type="ChEBI" id="CHEBI:29033"/>
    </cofactor>
    <text evidence="6">Binds 1 Fe(2+) ion.</text>
</comment>
<feature type="binding site" evidence="6">
    <location>
        <position position="141"/>
    </location>
    <ligand>
        <name>Fe cation</name>
        <dbReference type="ChEBI" id="CHEBI:24875"/>
    </ligand>
</feature>
<comment type="function">
    <text evidence="6">Removes the formyl group from the N-terminal Met of newly synthesized proteins. Requires at least a dipeptide for an efficient rate of reaction. N-terminal L-methionine is a prerequisite for activity but the enzyme has broad specificity at other positions.</text>
</comment>
<reference evidence="7 8" key="1">
    <citation type="submission" date="2019-04" db="EMBL/GenBank/DDBJ databases">
        <title>Lampropedia sp YIM MLB12 draf genome.</title>
        <authorList>
            <person name="Wang Y.-X."/>
        </authorList>
    </citation>
    <scope>NUCLEOTIDE SEQUENCE [LARGE SCALE GENOMIC DNA]</scope>
    <source>
        <strain evidence="7 8">YIM MLB12</strain>
    </source>
</reference>
<dbReference type="Pfam" id="PF01327">
    <property type="entry name" value="Pep_deformylase"/>
    <property type="match status" value="1"/>
</dbReference>
<dbReference type="SUPFAM" id="SSF56420">
    <property type="entry name" value="Peptide deformylase"/>
    <property type="match status" value="1"/>
</dbReference>
<evidence type="ECO:0000256" key="2">
    <source>
        <dbReference type="ARBA" id="ARBA00022723"/>
    </source>
</evidence>
<dbReference type="CDD" id="cd00487">
    <property type="entry name" value="Pep_deformylase"/>
    <property type="match status" value="1"/>
</dbReference>
<dbReference type="Proteomes" id="UP000306236">
    <property type="component" value="Unassembled WGS sequence"/>
</dbReference>
<dbReference type="OrthoDB" id="9804313at2"/>
<gene>
    <name evidence="6" type="primary">def</name>
    <name evidence="7" type="ORF">E8K88_16015</name>
</gene>
<dbReference type="GO" id="GO:0042586">
    <property type="term" value="F:peptide deformylase activity"/>
    <property type="evidence" value="ECO:0007669"/>
    <property type="project" value="UniProtKB-UniRule"/>
</dbReference>
<dbReference type="EC" id="3.5.1.88" evidence="6"/>
<feature type="binding site" evidence="6">
    <location>
        <position position="145"/>
    </location>
    <ligand>
        <name>Fe cation</name>
        <dbReference type="ChEBI" id="CHEBI:24875"/>
    </ligand>
</feature>
<dbReference type="InterPro" id="IPR036821">
    <property type="entry name" value="Peptide_deformylase_sf"/>
</dbReference>
<dbReference type="PRINTS" id="PR01576">
    <property type="entry name" value="PDEFORMYLASE"/>
</dbReference>
<evidence type="ECO:0000256" key="3">
    <source>
        <dbReference type="ARBA" id="ARBA00022801"/>
    </source>
</evidence>
<feature type="binding site" evidence="6">
    <location>
        <position position="99"/>
    </location>
    <ligand>
        <name>Fe cation</name>
        <dbReference type="ChEBI" id="CHEBI:24875"/>
    </ligand>
</feature>
<dbReference type="PIRSF" id="PIRSF004749">
    <property type="entry name" value="Pep_def"/>
    <property type="match status" value="1"/>
</dbReference>
<dbReference type="EMBL" id="SSWX01000027">
    <property type="protein sequence ID" value="THJ31146.1"/>
    <property type="molecule type" value="Genomic_DNA"/>
</dbReference>
<evidence type="ECO:0000256" key="4">
    <source>
        <dbReference type="ARBA" id="ARBA00022917"/>
    </source>
</evidence>
<keyword evidence="8" id="KW-1185">Reference proteome</keyword>
<dbReference type="HAMAP" id="MF_00163">
    <property type="entry name" value="Pep_deformylase"/>
    <property type="match status" value="1"/>
</dbReference>
<evidence type="ECO:0000313" key="8">
    <source>
        <dbReference type="Proteomes" id="UP000306236"/>
    </source>
</evidence>
<keyword evidence="3 6" id="KW-0378">Hydrolase</keyword>
<evidence type="ECO:0000256" key="5">
    <source>
        <dbReference type="ARBA" id="ARBA00023004"/>
    </source>
</evidence>
<dbReference type="PANTHER" id="PTHR10458">
    <property type="entry name" value="PEPTIDE DEFORMYLASE"/>
    <property type="match status" value="1"/>
</dbReference>
<proteinExistence type="inferred from homology"/>
<dbReference type="GO" id="GO:0046872">
    <property type="term" value="F:metal ion binding"/>
    <property type="evidence" value="ECO:0007669"/>
    <property type="project" value="UniProtKB-KW"/>
</dbReference>
<dbReference type="PANTHER" id="PTHR10458:SF20">
    <property type="entry name" value="PEPTIDE DEFORMYLASE 1"/>
    <property type="match status" value="1"/>
</dbReference>
<dbReference type="NCBIfam" id="TIGR00079">
    <property type="entry name" value="pept_deformyl"/>
    <property type="match status" value="1"/>
</dbReference>
<dbReference type="InterPro" id="IPR023635">
    <property type="entry name" value="Peptide_deformylase"/>
</dbReference>
<organism evidence="7 8">
    <name type="scientific">Lampropedia aestuarii</name>
    <dbReference type="NCBI Taxonomy" id="2562762"/>
    <lineage>
        <taxon>Bacteria</taxon>
        <taxon>Pseudomonadati</taxon>
        <taxon>Pseudomonadota</taxon>
        <taxon>Betaproteobacteria</taxon>
        <taxon>Burkholderiales</taxon>
        <taxon>Comamonadaceae</taxon>
        <taxon>Lampropedia</taxon>
    </lineage>
</organism>
<feature type="active site" evidence="6">
    <location>
        <position position="142"/>
    </location>
</feature>
<keyword evidence="5 6" id="KW-0408">Iron</keyword>
<evidence type="ECO:0000313" key="7">
    <source>
        <dbReference type="EMBL" id="THJ31146.1"/>
    </source>
</evidence>
<accession>A0A4S5BNJ8</accession>
<dbReference type="NCBIfam" id="NF001159">
    <property type="entry name" value="PRK00150.1-3"/>
    <property type="match status" value="1"/>
</dbReference>
<dbReference type="Gene3D" id="3.90.45.10">
    <property type="entry name" value="Peptide deformylase"/>
    <property type="match status" value="1"/>
</dbReference>
<evidence type="ECO:0000256" key="6">
    <source>
        <dbReference type="HAMAP-Rule" id="MF_00163"/>
    </source>
</evidence>
<comment type="similarity">
    <text evidence="1 6">Belongs to the polypeptide deformylase family.</text>
</comment>
<comment type="caution">
    <text evidence="7">The sequence shown here is derived from an EMBL/GenBank/DDBJ whole genome shotgun (WGS) entry which is preliminary data.</text>
</comment>
<keyword evidence="4 6" id="KW-0648">Protein biosynthesis</keyword>
<keyword evidence="2 6" id="KW-0479">Metal-binding</keyword>
<name>A0A4S5BNJ8_9BURK</name>
<protein>
    <recommendedName>
        <fullName evidence="6">Peptide deformylase</fullName>
        <shortName evidence="6">PDF</shortName>
        <ecNumber evidence="6">3.5.1.88</ecNumber>
    </recommendedName>
    <alternativeName>
        <fullName evidence="6">Polypeptide deformylase</fullName>
    </alternativeName>
</protein>
<comment type="catalytic activity">
    <reaction evidence="6">
        <text>N-terminal N-formyl-L-methionyl-[peptide] + H2O = N-terminal L-methionyl-[peptide] + formate</text>
        <dbReference type="Rhea" id="RHEA:24420"/>
        <dbReference type="Rhea" id="RHEA-COMP:10639"/>
        <dbReference type="Rhea" id="RHEA-COMP:10640"/>
        <dbReference type="ChEBI" id="CHEBI:15377"/>
        <dbReference type="ChEBI" id="CHEBI:15740"/>
        <dbReference type="ChEBI" id="CHEBI:49298"/>
        <dbReference type="ChEBI" id="CHEBI:64731"/>
        <dbReference type="EC" id="3.5.1.88"/>
    </reaction>
</comment>
<dbReference type="GO" id="GO:0006412">
    <property type="term" value="P:translation"/>
    <property type="evidence" value="ECO:0007669"/>
    <property type="project" value="UniProtKB-UniRule"/>
</dbReference>
<dbReference type="FunFam" id="3.90.45.10:FF:000003">
    <property type="entry name" value="Peptide deformylase"/>
    <property type="match status" value="1"/>
</dbReference>
<evidence type="ECO:0000256" key="1">
    <source>
        <dbReference type="ARBA" id="ARBA00010759"/>
    </source>
</evidence>
<dbReference type="AlphaFoldDB" id="A0A4S5BNJ8"/>